<accession>A0AAD7AP96</accession>
<evidence type="ECO:0000313" key="2">
    <source>
        <dbReference type="EMBL" id="KAJ7363884.1"/>
    </source>
</evidence>
<proteinExistence type="predicted"/>
<dbReference type="EMBL" id="JARIHO010000003">
    <property type="protein sequence ID" value="KAJ7363884.1"/>
    <property type="molecule type" value="Genomic_DNA"/>
</dbReference>
<dbReference type="AlphaFoldDB" id="A0AAD7AP96"/>
<keyword evidence="3" id="KW-1185">Reference proteome</keyword>
<dbReference type="Proteomes" id="UP001218218">
    <property type="component" value="Unassembled WGS sequence"/>
</dbReference>
<evidence type="ECO:0000313" key="3">
    <source>
        <dbReference type="Proteomes" id="UP001218218"/>
    </source>
</evidence>
<feature type="region of interest" description="Disordered" evidence="1">
    <location>
        <begin position="360"/>
        <end position="409"/>
    </location>
</feature>
<sequence>MRERSERSSAQLEGSEEGEVGPITWGCRSVGVYGKKAGRHADGCRRAPGLEWIQGEGTTGCLGLSLLSDLASARGFSQDMKGIQVLGYRASAGGRIRANGNTCNPSVRDHVVLDGIKQLHGCSAGEGGFLVWVWVWREEQDAIAGDAWKQKAASRFNKNGSRLAYLLEGTPQHGVVDAFRFCWFSEIGSDASMEGCAWYGQFTKKHPQGDESSAVFRADRASCLWAVAAIRKRIQDAAFYAARADIDAALELMRDDFVQSWGPKFSARRRAKRARRLARRAQEQLAANLQAHPAPDLWAPTPINDPNSNVWGTGDWGSGDGEGGWPWAQDVWGTANTGTSSLWAASIGTTWGWTTTSNSIVVSTGVDNPPAPSPRGRRKPMPDSQDRHMGSSFRKPRMEPRSCTEMPAGTANTAAAASAASTTSLPAKYSFVCTFFNQLLWAVRKWI</sequence>
<gene>
    <name evidence="2" type="ORF">DFH08DRAFT_798347</name>
</gene>
<protein>
    <submittedName>
        <fullName evidence="2">Uncharacterized protein</fullName>
    </submittedName>
</protein>
<feature type="compositionally biased region" description="Basic and acidic residues" evidence="1">
    <location>
        <begin position="380"/>
        <end position="389"/>
    </location>
</feature>
<organism evidence="2 3">
    <name type="scientific">Mycena albidolilacea</name>
    <dbReference type="NCBI Taxonomy" id="1033008"/>
    <lineage>
        <taxon>Eukaryota</taxon>
        <taxon>Fungi</taxon>
        <taxon>Dikarya</taxon>
        <taxon>Basidiomycota</taxon>
        <taxon>Agaricomycotina</taxon>
        <taxon>Agaricomycetes</taxon>
        <taxon>Agaricomycetidae</taxon>
        <taxon>Agaricales</taxon>
        <taxon>Marasmiineae</taxon>
        <taxon>Mycenaceae</taxon>
        <taxon>Mycena</taxon>
    </lineage>
</organism>
<name>A0AAD7AP96_9AGAR</name>
<comment type="caution">
    <text evidence="2">The sequence shown here is derived from an EMBL/GenBank/DDBJ whole genome shotgun (WGS) entry which is preliminary data.</text>
</comment>
<evidence type="ECO:0000256" key="1">
    <source>
        <dbReference type="SAM" id="MobiDB-lite"/>
    </source>
</evidence>
<reference evidence="2" key="1">
    <citation type="submission" date="2023-03" db="EMBL/GenBank/DDBJ databases">
        <title>Massive genome expansion in bonnet fungi (Mycena s.s.) driven by repeated elements and novel gene families across ecological guilds.</title>
        <authorList>
            <consortium name="Lawrence Berkeley National Laboratory"/>
            <person name="Harder C.B."/>
            <person name="Miyauchi S."/>
            <person name="Viragh M."/>
            <person name="Kuo A."/>
            <person name="Thoen E."/>
            <person name="Andreopoulos B."/>
            <person name="Lu D."/>
            <person name="Skrede I."/>
            <person name="Drula E."/>
            <person name="Henrissat B."/>
            <person name="Morin E."/>
            <person name="Kohler A."/>
            <person name="Barry K."/>
            <person name="LaButti K."/>
            <person name="Morin E."/>
            <person name="Salamov A."/>
            <person name="Lipzen A."/>
            <person name="Mereny Z."/>
            <person name="Hegedus B."/>
            <person name="Baldrian P."/>
            <person name="Stursova M."/>
            <person name="Weitz H."/>
            <person name="Taylor A."/>
            <person name="Grigoriev I.V."/>
            <person name="Nagy L.G."/>
            <person name="Martin F."/>
            <person name="Kauserud H."/>
        </authorList>
    </citation>
    <scope>NUCLEOTIDE SEQUENCE</scope>
    <source>
        <strain evidence="2">CBHHK002</strain>
    </source>
</reference>